<dbReference type="NCBIfam" id="TIGR01573">
    <property type="entry name" value="cas2"/>
    <property type="match status" value="1"/>
</dbReference>
<gene>
    <name evidence="9 10" type="primary">cas2</name>
    <name evidence="10" type="ORF">HJ536_08115</name>
</gene>
<evidence type="ECO:0000313" key="10">
    <source>
        <dbReference type="EMBL" id="NVO23318.1"/>
    </source>
</evidence>
<protein>
    <recommendedName>
        <fullName evidence="9">CRISPR-associated endoribonuclease Cas2</fullName>
        <ecNumber evidence="9">3.1.-.-</ecNumber>
    </recommendedName>
</protein>
<dbReference type="EC" id="3.1.-.-" evidence="9"/>
<evidence type="ECO:0000256" key="9">
    <source>
        <dbReference type="HAMAP-Rule" id="MF_01471"/>
    </source>
</evidence>
<dbReference type="SUPFAM" id="SSF143430">
    <property type="entry name" value="TTP0101/SSO1404-like"/>
    <property type="match status" value="1"/>
</dbReference>
<dbReference type="RefSeq" id="WP_177157361.1">
    <property type="nucleotide sequence ID" value="NZ_JABCJE010000003.1"/>
</dbReference>
<keyword evidence="5 9" id="KW-0255">Endonuclease</keyword>
<proteinExistence type="inferred from homology"/>
<comment type="function">
    <text evidence="9">CRISPR (clustered regularly interspaced short palindromic repeat), is an adaptive immune system that provides protection against mobile genetic elements (viruses, transposable elements and conjugative plasmids). CRISPR clusters contain sequences complementary to antecedent mobile elements and target invading nucleic acids. CRISPR clusters are transcribed and processed into CRISPR RNA (crRNA). Functions as a ssRNA-specific endoribonuclease. Involved in the integration of spacer DNA into the CRISPR cassette.</text>
</comment>
<evidence type="ECO:0000256" key="3">
    <source>
        <dbReference type="ARBA" id="ARBA00022722"/>
    </source>
</evidence>
<reference evidence="10 11" key="1">
    <citation type="submission" date="2020-04" db="EMBL/GenBank/DDBJ databases">
        <title>Donghicola sp., a member of the Rhodobacteraceae family isolated from mangrove forest in Thailand.</title>
        <authorList>
            <person name="Charoenyingcharoen P."/>
            <person name="Yukphan P."/>
        </authorList>
    </citation>
    <scope>NUCLEOTIDE SEQUENCE [LARGE SCALE GENOMIC DNA]</scope>
    <source>
        <strain evidence="10 11">B5-SW-15</strain>
    </source>
</reference>
<dbReference type="HAMAP" id="MF_01471">
    <property type="entry name" value="Cas2"/>
    <property type="match status" value="1"/>
</dbReference>
<keyword evidence="4 9" id="KW-0479">Metal-binding</keyword>
<evidence type="ECO:0000313" key="11">
    <source>
        <dbReference type="Proteomes" id="UP000592216"/>
    </source>
</evidence>
<comment type="subunit">
    <text evidence="9">Homodimer, forms a heterotetramer with a Cas1 homodimer.</text>
</comment>
<keyword evidence="6 9" id="KW-0378">Hydrolase</keyword>
<evidence type="ECO:0000256" key="2">
    <source>
        <dbReference type="ARBA" id="ARBA00009959"/>
    </source>
</evidence>
<name>A0A850Q8L1_9RHOB</name>
<dbReference type="GO" id="GO:0051607">
    <property type="term" value="P:defense response to virus"/>
    <property type="evidence" value="ECO:0007669"/>
    <property type="project" value="UniProtKB-UniRule"/>
</dbReference>
<dbReference type="AlphaFoldDB" id="A0A850Q8L1"/>
<evidence type="ECO:0000256" key="1">
    <source>
        <dbReference type="ARBA" id="ARBA00001946"/>
    </source>
</evidence>
<dbReference type="Proteomes" id="UP000592216">
    <property type="component" value="Unassembled WGS sequence"/>
</dbReference>
<evidence type="ECO:0000256" key="8">
    <source>
        <dbReference type="ARBA" id="ARBA00023118"/>
    </source>
</evidence>
<comment type="cofactor">
    <cofactor evidence="1 9">
        <name>Mg(2+)</name>
        <dbReference type="ChEBI" id="CHEBI:18420"/>
    </cofactor>
</comment>
<dbReference type="InterPro" id="IPR019199">
    <property type="entry name" value="Virulence_VapD/CRISPR_Cas2"/>
</dbReference>
<dbReference type="GO" id="GO:0046872">
    <property type="term" value="F:metal ion binding"/>
    <property type="evidence" value="ECO:0007669"/>
    <property type="project" value="UniProtKB-UniRule"/>
</dbReference>
<dbReference type="InterPro" id="IPR021127">
    <property type="entry name" value="CRISPR_associated_Cas2"/>
</dbReference>
<evidence type="ECO:0000256" key="5">
    <source>
        <dbReference type="ARBA" id="ARBA00022759"/>
    </source>
</evidence>
<evidence type="ECO:0000256" key="4">
    <source>
        <dbReference type="ARBA" id="ARBA00022723"/>
    </source>
</evidence>
<dbReference type="Gene3D" id="3.30.70.240">
    <property type="match status" value="1"/>
</dbReference>
<comment type="caution">
    <text evidence="10">The sequence shown here is derived from an EMBL/GenBank/DDBJ whole genome shotgun (WGS) entry which is preliminary data.</text>
</comment>
<dbReference type="CDD" id="cd09725">
    <property type="entry name" value="Cas2_I_II_III"/>
    <property type="match status" value="1"/>
</dbReference>
<dbReference type="PANTHER" id="PTHR34405:SF3">
    <property type="entry name" value="CRISPR-ASSOCIATED ENDORIBONUCLEASE CAS2 3"/>
    <property type="match status" value="1"/>
</dbReference>
<feature type="binding site" evidence="9">
    <location>
        <position position="13"/>
    </location>
    <ligand>
        <name>Mg(2+)</name>
        <dbReference type="ChEBI" id="CHEBI:18420"/>
        <note>catalytic</note>
    </ligand>
</feature>
<organism evidence="10 11">
    <name type="scientific">Donghicola mangrovi</name>
    <dbReference type="NCBI Taxonomy" id="2729614"/>
    <lineage>
        <taxon>Bacteria</taxon>
        <taxon>Pseudomonadati</taxon>
        <taxon>Pseudomonadota</taxon>
        <taxon>Alphaproteobacteria</taxon>
        <taxon>Rhodobacterales</taxon>
        <taxon>Roseobacteraceae</taxon>
        <taxon>Donghicola</taxon>
    </lineage>
</organism>
<keyword evidence="8 9" id="KW-0051">Antiviral defense</keyword>
<dbReference type="EMBL" id="JABCJE010000003">
    <property type="protein sequence ID" value="NVO23318.1"/>
    <property type="molecule type" value="Genomic_DNA"/>
</dbReference>
<evidence type="ECO:0000256" key="6">
    <source>
        <dbReference type="ARBA" id="ARBA00022801"/>
    </source>
</evidence>
<sequence length="96" mass="10814">MARTKMLMVFVYDVSSAKRRRKVAGILEKHATRVQYSVFEARLSQRKADTIAERAATHLDAGDSLRMYAVGADGFQRSRVFGSSIPMQTAEGFWLI</sequence>
<evidence type="ECO:0000256" key="7">
    <source>
        <dbReference type="ARBA" id="ARBA00022842"/>
    </source>
</evidence>
<dbReference type="GO" id="GO:0043571">
    <property type="term" value="P:maintenance of CRISPR repeat elements"/>
    <property type="evidence" value="ECO:0007669"/>
    <property type="project" value="UniProtKB-UniRule"/>
</dbReference>
<dbReference type="GO" id="GO:0004521">
    <property type="term" value="F:RNA endonuclease activity"/>
    <property type="evidence" value="ECO:0007669"/>
    <property type="project" value="InterPro"/>
</dbReference>
<dbReference type="Pfam" id="PF09827">
    <property type="entry name" value="CRISPR_Cas2"/>
    <property type="match status" value="1"/>
</dbReference>
<dbReference type="GO" id="GO:0016787">
    <property type="term" value="F:hydrolase activity"/>
    <property type="evidence" value="ECO:0007669"/>
    <property type="project" value="UniProtKB-KW"/>
</dbReference>
<keyword evidence="7 9" id="KW-0460">Magnesium</keyword>
<accession>A0A850Q8L1</accession>
<keyword evidence="3 9" id="KW-0540">Nuclease</keyword>
<dbReference type="PANTHER" id="PTHR34405">
    <property type="entry name" value="CRISPR-ASSOCIATED ENDORIBONUCLEASE CAS2"/>
    <property type="match status" value="1"/>
</dbReference>
<comment type="similarity">
    <text evidence="2 9">Belongs to the CRISPR-associated endoribonuclease Cas2 protein family.</text>
</comment>